<dbReference type="CDD" id="cd16328">
    <property type="entry name" value="RseA_N"/>
    <property type="match status" value="1"/>
</dbReference>
<proteinExistence type="predicted"/>
<gene>
    <name evidence="3" type="ORF">ACFOY1_05080</name>
</gene>
<feature type="transmembrane region" description="Helical" evidence="1">
    <location>
        <begin position="95"/>
        <end position="117"/>
    </location>
</feature>
<dbReference type="Pfam" id="PF03872">
    <property type="entry name" value="RseA_N"/>
    <property type="match status" value="1"/>
</dbReference>
<reference evidence="4" key="1">
    <citation type="journal article" date="2019" name="Int. J. Syst. Evol. Microbiol.">
        <title>The Global Catalogue of Microorganisms (GCM) 10K type strain sequencing project: providing services to taxonomists for standard genome sequencing and annotation.</title>
        <authorList>
            <consortium name="The Broad Institute Genomics Platform"/>
            <consortium name="The Broad Institute Genome Sequencing Center for Infectious Disease"/>
            <person name="Wu L."/>
            <person name="Ma J."/>
        </authorList>
    </citation>
    <scope>NUCLEOTIDE SEQUENCE [LARGE SCALE GENOMIC DNA]</scope>
    <source>
        <strain evidence="4">LMG 24813</strain>
    </source>
</reference>
<evidence type="ECO:0000313" key="3">
    <source>
        <dbReference type="EMBL" id="MFC4200321.1"/>
    </source>
</evidence>
<evidence type="ECO:0000256" key="1">
    <source>
        <dbReference type="SAM" id="Phobius"/>
    </source>
</evidence>
<dbReference type="InterPro" id="IPR052383">
    <property type="entry name" value="Anti-sigma-E_RseA-like"/>
</dbReference>
<feature type="domain" description="Anti sigma-E protein RseA N-terminal" evidence="2">
    <location>
        <begin position="19"/>
        <end position="86"/>
    </location>
</feature>
<dbReference type="PANTHER" id="PTHR38104:SF1">
    <property type="entry name" value="ANTI-SIGMA-E FACTOR RSEA"/>
    <property type="match status" value="1"/>
</dbReference>
<dbReference type="Proteomes" id="UP001595848">
    <property type="component" value="Unassembled WGS sequence"/>
</dbReference>
<keyword evidence="1" id="KW-0812">Transmembrane</keyword>
<organism evidence="3 4">
    <name type="scientific">Candidimonas humi</name>
    <dbReference type="NCBI Taxonomy" id="683355"/>
    <lineage>
        <taxon>Bacteria</taxon>
        <taxon>Pseudomonadati</taxon>
        <taxon>Pseudomonadota</taxon>
        <taxon>Betaproteobacteria</taxon>
        <taxon>Burkholderiales</taxon>
        <taxon>Alcaligenaceae</taxon>
        <taxon>Candidimonas</taxon>
    </lineage>
</organism>
<evidence type="ECO:0000313" key="4">
    <source>
        <dbReference type="Proteomes" id="UP001595848"/>
    </source>
</evidence>
<accession>A0ABV8NTV7</accession>
<name>A0ABV8NTV7_9BURK</name>
<keyword evidence="4" id="KW-1185">Reference proteome</keyword>
<dbReference type="RefSeq" id="WP_217964415.1">
    <property type="nucleotide sequence ID" value="NZ_JAHTBN010000003.1"/>
</dbReference>
<dbReference type="InterPro" id="IPR005572">
    <property type="entry name" value="Anti-sigma_E_RseA_N"/>
</dbReference>
<evidence type="ECO:0000259" key="2">
    <source>
        <dbReference type="Pfam" id="PF03872"/>
    </source>
</evidence>
<protein>
    <submittedName>
        <fullName evidence="3">Sigma-E factor negative regulatory protein</fullName>
    </submittedName>
</protein>
<keyword evidence="1" id="KW-0472">Membrane</keyword>
<sequence>MQVVAKTLRDEEQLSWESSVSVWMDGENGDIRPEDLDSPYGRQVWDTYHLIGDVLRSEELAVKPSDLFYARLSKALDAEPSIVAPQRRRYTSVRLGLSGLAVAAAVASVAWVALPYFSGGGAAQQAASTQVVASAGDDASLRDYLAAHSQIAGVGPVRQVSFDAGDAR</sequence>
<keyword evidence="1" id="KW-1133">Transmembrane helix</keyword>
<dbReference type="EMBL" id="JBHSBV010000002">
    <property type="protein sequence ID" value="MFC4200321.1"/>
    <property type="molecule type" value="Genomic_DNA"/>
</dbReference>
<dbReference type="PANTHER" id="PTHR38104">
    <property type="match status" value="1"/>
</dbReference>
<comment type="caution">
    <text evidence="3">The sequence shown here is derived from an EMBL/GenBank/DDBJ whole genome shotgun (WGS) entry which is preliminary data.</text>
</comment>